<organism evidence="1 2">
    <name type="scientific">Rangifer tarandus platyrhynchus</name>
    <name type="common">Svalbard reindeer</name>
    <dbReference type="NCBI Taxonomy" id="3082113"/>
    <lineage>
        <taxon>Eukaryota</taxon>
        <taxon>Metazoa</taxon>
        <taxon>Chordata</taxon>
        <taxon>Craniata</taxon>
        <taxon>Vertebrata</taxon>
        <taxon>Euteleostomi</taxon>
        <taxon>Mammalia</taxon>
        <taxon>Eutheria</taxon>
        <taxon>Laurasiatheria</taxon>
        <taxon>Artiodactyla</taxon>
        <taxon>Ruminantia</taxon>
        <taxon>Pecora</taxon>
        <taxon>Cervidae</taxon>
        <taxon>Odocoileinae</taxon>
        <taxon>Rangifer</taxon>
    </lineage>
</organism>
<name>A0AC59Y8N0_RANTA</name>
<sequence>MKKKSVLDSQRRNIFRGCRSSCPEISSSLERTSEPSRFPPVPYWTCDPSPAEESLPGAFQGSHSFSENLPSRTALRETHLSQGSWNNFVQKLEVNFHRPIMWETLRELGR</sequence>
<reference evidence="1" key="1">
    <citation type="submission" date="2023-05" db="EMBL/GenBank/DDBJ databases">
        <authorList>
            <consortium name="ELIXIR-Norway"/>
        </authorList>
    </citation>
    <scope>NUCLEOTIDE SEQUENCE</scope>
</reference>
<evidence type="ECO:0000313" key="1">
    <source>
        <dbReference type="EMBL" id="CAM9466271.1"/>
    </source>
</evidence>
<protein>
    <submittedName>
        <fullName evidence="1">Uncharacterized protein</fullName>
    </submittedName>
</protein>
<dbReference type="Proteomes" id="UP001162501">
    <property type="component" value="Chromosome 11"/>
</dbReference>
<evidence type="ECO:0000313" key="2">
    <source>
        <dbReference type="Proteomes" id="UP001162501"/>
    </source>
</evidence>
<reference evidence="1" key="2">
    <citation type="submission" date="2025-03" db="EMBL/GenBank/DDBJ databases">
        <authorList>
            <consortium name="ELIXIR-Norway"/>
            <consortium name="Elixir Norway"/>
        </authorList>
    </citation>
    <scope>NUCLEOTIDE SEQUENCE</scope>
</reference>
<gene>
    <name evidence="1" type="ORF">MRATA1EN22A_LOCUS2899</name>
</gene>
<dbReference type="EMBL" id="OX596095">
    <property type="protein sequence ID" value="CAM9466271.1"/>
    <property type="molecule type" value="Genomic_DNA"/>
</dbReference>
<accession>A0AC59Y8N0</accession>
<proteinExistence type="predicted"/>